<organism evidence="1 2">
    <name type="scientific">Ophiobolus disseminans</name>
    <dbReference type="NCBI Taxonomy" id="1469910"/>
    <lineage>
        <taxon>Eukaryota</taxon>
        <taxon>Fungi</taxon>
        <taxon>Dikarya</taxon>
        <taxon>Ascomycota</taxon>
        <taxon>Pezizomycotina</taxon>
        <taxon>Dothideomycetes</taxon>
        <taxon>Pleosporomycetidae</taxon>
        <taxon>Pleosporales</taxon>
        <taxon>Pleosporineae</taxon>
        <taxon>Phaeosphaeriaceae</taxon>
        <taxon>Ophiobolus</taxon>
    </lineage>
</organism>
<keyword evidence="2" id="KW-1185">Reference proteome</keyword>
<accession>A0A6A7ANH6</accession>
<name>A0A6A7ANH6_9PLEO</name>
<proteinExistence type="predicted"/>
<sequence length="767" mass="85455">MPETIGEKDSSLALSRLSVSSSRFNTQGQISWTDLATTVFQVTVGILARTSAAGVDPYTIVVGQKLMGYFQMTALGRRQISSALQSLPLYKGIGKILSFGFGVNHIVHVMGNTEEGQMLLLLCASLAECYHPDHAAEVLVEMVRTSRAPESLQPSVMQWRDLLNVSMGILSTTTFPERVEKLVALYPAQLSTQYGNEDYDGRRSGGERTRIMQRGCATPESLATILHAIGKITRGETKSITISGNPNAGWIAAFAEWHFQLSVQIIHARSKSTLYQSPMCKNDFNIVILYEDGIDQEDSALDIANITYRVADVTAAISTKSRDSNTMTVVGRLDWNGALGATFGSDFARLMNMGSAFGGAIGCFSRMLRALRMGEDIVAPGYFNHLNFYSLLAFESCGRAFIANVVGWFPELSDIRNYMEGELKYDTETSLARYMNYITTLKVACQCSLCRHGQRDEDNYCMVTLLETVVKLSQLLSLVDNPTHLKPSRLGLDMFYFQHGTSKLSERNSSGDGRFPRRKDLEPLESAMYVSTYRIYDTLRLFTGRYFPPIDRAGALCGNGLCAYYSAFNRSGGGHISDRITITVGAIESHERAYRGMSDDFVDHTFDILEVSKIPPTATFDDMDIIIRETANELKIRFEFRDPARKSAKVYRSGPDDSIRSFVRKTRFLHCVPSSSEHKSTISDAHIRVQRPGYTCYELGDVNISILHASVVQQWLLIDALETEFLFGEECLDCGLAAAVSIAHHPRRGSRGNNERHEVWILKHVDT</sequence>
<protein>
    <submittedName>
        <fullName evidence="1">Uncharacterized protein</fullName>
    </submittedName>
</protein>
<dbReference type="Proteomes" id="UP000799424">
    <property type="component" value="Unassembled WGS sequence"/>
</dbReference>
<reference evidence="1" key="1">
    <citation type="journal article" date="2020" name="Stud. Mycol.">
        <title>101 Dothideomycetes genomes: a test case for predicting lifestyles and emergence of pathogens.</title>
        <authorList>
            <person name="Haridas S."/>
            <person name="Albert R."/>
            <person name="Binder M."/>
            <person name="Bloem J."/>
            <person name="Labutti K."/>
            <person name="Salamov A."/>
            <person name="Andreopoulos B."/>
            <person name="Baker S."/>
            <person name="Barry K."/>
            <person name="Bills G."/>
            <person name="Bluhm B."/>
            <person name="Cannon C."/>
            <person name="Castanera R."/>
            <person name="Culley D."/>
            <person name="Daum C."/>
            <person name="Ezra D."/>
            <person name="Gonzalez J."/>
            <person name="Henrissat B."/>
            <person name="Kuo A."/>
            <person name="Liang C."/>
            <person name="Lipzen A."/>
            <person name="Lutzoni F."/>
            <person name="Magnuson J."/>
            <person name="Mondo S."/>
            <person name="Nolan M."/>
            <person name="Ohm R."/>
            <person name="Pangilinan J."/>
            <person name="Park H.-J."/>
            <person name="Ramirez L."/>
            <person name="Alfaro M."/>
            <person name="Sun H."/>
            <person name="Tritt A."/>
            <person name="Yoshinaga Y."/>
            <person name="Zwiers L.-H."/>
            <person name="Turgeon B."/>
            <person name="Goodwin S."/>
            <person name="Spatafora J."/>
            <person name="Crous P."/>
            <person name="Grigoriev I."/>
        </authorList>
    </citation>
    <scope>NUCLEOTIDE SEQUENCE</scope>
    <source>
        <strain evidence="1">CBS 113818</strain>
    </source>
</reference>
<gene>
    <name evidence="1" type="ORF">CC86DRAFT_451503</name>
</gene>
<dbReference type="OrthoDB" id="3344043at2759"/>
<dbReference type="AlphaFoldDB" id="A0A6A7ANH6"/>
<dbReference type="EMBL" id="MU006216">
    <property type="protein sequence ID" value="KAF2833989.1"/>
    <property type="molecule type" value="Genomic_DNA"/>
</dbReference>
<evidence type="ECO:0000313" key="1">
    <source>
        <dbReference type="EMBL" id="KAF2833989.1"/>
    </source>
</evidence>
<evidence type="ECO:0000313" key="2">
    <source>
        <dbReference type="Proteomes" id="UP000799424"/>
    </source>
</evidence>